<organism evidence="11 12">
    <name type="scientific">Sphingobium subterraneum</name>
    <dbReference type="NCBI Taxonomy" id="627688"/>
    <lineage>
        <taxon>Bacteria</taxon>
        <taxon>Pseudomonadati</taxon>
        <taxon>Pseudomonadota</taxon>
        <taxon>Alphaproteobacteria</taxon>
        <taxon>Sphingomonadales</taxon>
        <taxon>Sphingomonadaceae</taxon>
        <taxon>Sphingobium</taxon>
    </lineage>
</organism>
<feature type="transmembrane region" description="Helical" evidence="9">
    <location>
        <begin position="270"/>
        <end position="295"/>
    </location>
</feature>
<keyword evidence="7 9" id="KW-0472">Membrane</keyword>
<keyword evidence="4 11" id="KW-0808">Transferase</keyword>
<dbReference type="FunFam" id="3.90.550.10:FF:000079">
    <property type="entry name" value="Probable glycosyl transferase"/>
    <property type="match status" value="1"/>
</dbReference>
<evidence type="ECO:0000313" key="11">
    <source>
        <dbReference type="EMBL" id="MBB6125266.1"/>
    </source>
</evidence>
<feature type="domain" description="Glycosyltransferase 2-like" evidence="10">
    <location>
        <begin position="11"/>
        <end position="174"/>
    </location>
</feature>
<evidence type="ECO:0000256" key="1">
    <source>
        <dbReference type="ARBA" id="ARBA00004651"/>
    </source>
</evidence>
<dbReference type="RefSeq" id="WP_184081574.1">
    <property type="nucleotide sequence ID" value="NZ_JACIJP010000006.1"/>
</dbReference>
<evidence type="ECO:0000256" key="5">
    <source>
        <dbReference type="ARBA" id="ARBA00022692"/>
    </source>
</evidence>
<keyword evidence="6 9" id="KW-1133">Transmembrane helix</keyword>
<evidence type="ECO:0000313" key="12">
    <source>
        <dbReference type="Proteomes" id="UP000552700"/>
    </source>
</evidence>
<comment type="similarity">
    <text evidence="8">Belongs to the glycosyltransferase 2 family. GtrB subfamily.</text>
</comment>
<dbReference type="InterPro" id="IPR029044">
    <property type="entry name" value="Nucleotide-diphossugar_trans"/>
</dbReference>
<keyword evidence="3" id="KW-0328">Glycosyltransferase</keyword>
<accession>A0A841J6W4</accession>
<evidence type="ECO:0000256" key="4">
    <source>
        <dbReference type="ARBA" id="ARBA00022679"/>
    </source>
</evidence>
<reference evidence="11 12" key="1">
    <citation type="submission" date="2020-08" db="EMBL/GenBank/DDBJ databases">
        <title>Genomic Encyclopedia of Type Strains, Phase IV (KMG-IV): sequencing the most valuable type-strain genomes for metagenomic binning, comparative biology and taxonomic classification.</title>
        <authorList>
            <person name="Goeker M."/>
        </authorList>
    </citation>
    <scope>NUCLEOTIDE SEQUENCE [LARGE SCALE GENOMIC DNA]</scope>
    <source>
        <strain evidence="11 12">DSM 102255</strain>
    </source>
</reference>
<evidence type="ECO:0000256" key="2">
    <source>
        <dbReference type="ARBA" id="ARBA00022475"/>
    </source>
</evidence>
<proteinExistence type="inferred from homology"/>
<evidence type="ECO:0000256" key="6">
    <source>
        <dbReference type="ARBA" id="ARBA00022989"/>
    </source>
</evidence>
<keyword evidence="5 9" id="KW-0812">Transmembrane</keyword>
<comment type="caution">
    <text evidence="11">The sequence shown here is derived from an EMBL/GenBank/DDBJ whole genome shotgun (WGS) entry which is preliminary data.</text>
</comment>
<gene>
    <name evidence="11" type="ORF">FHS92_003027</name>
</gene>
<dbReference type="InterPro" id="IPR001173">
    <property type="entry name" value="Glyco_trans_2-like"/>
</dbReference>
<dbReference type="GO" id="GO:0005886">
    <property type="term" value="C:plasma membrane"/>
    <property type="evidence" value="ECO:0007669"/>
    <property type="project" value="UniProtKB-SubCell"/>
</dbReference>
<evidence type="ECO:0000256" key="3">
    <source>
        <dbReference type="ARBA" id="ARBA00022676"/>
    </source>
</evidence>
<evidence type="ECO:0000256" key="9">
    <source>
        <dbReference type="SAM" id="Phobius"/>
    </source>
</evidence>
<dbReference type="PANTHER" id="PTHR48090">
    <property type="entry name" value="UNDECAPRENYL-PHOSPHATE 4-DEOXY-4-FORMAMIDO-L-ARABINOSE TRANSFERASE-RELATED"/>
    <property type="match status" value="1"/>
</dbReference>
<comment type="subcellular location">
    <subcellularLocation>
        <location evidence="1">Cell membrane</location>
        <topology evidence="1">Multi-pass membrane protein</topology>
    </subcellularLocation>
</comment>
<evidence type="ECO:0000259" key="10">
    <source>
        <dbReference type="Pfam" id="PF00535"/>
    </source>
</evidence>
<dbReference type="SUPFAM" id="SSF53448">
    <property type="entry name" value="Nucleotide-diphospho-sugar transferases"/>
    <property type="match status" value="1"/>
</dbReference>
<keyword evidence="12" id="KW-1185">Reference proteome</keyword>
<keyword evidence="2" id="KW-1003">Cell membrane</keyword>
<sequence length="320" mass="36081">MKSPTYPVVLTIIVPVKNEADGIEHFLNRIVPVLENIPKKPAWEIIFVDDGSTDGTLAEILSSRSKDSRICAVELSRNFGKEAALSAGLDHARGAAVIPIDVDLQDPPEVIVAMVEKWRAGFEVVCGVRTNRQTDGFVKRSTANLYYRIHNWLSDHKIIEHAGDFRLMDRRVVEVVRRLPERNRFMKALFSWSGFRETTVEYQRNEREAGTTKFNYFKLWRLALDGITATTTVPLRIWSYLGFVLAAVGLVFAGWLVLDTILRGNSVPGYSSLMVAVLVFGGIQLLSLGILGEYVGRILIEVKQRPVYIVRDSFGLEERE</sequence>
<dbReference type="CDD" id="cd04187">
    <property type="entry name" value="DPM1_like_bac"/>
    <property type="match status" value="1"/>
</dbReference>
<dbReference type="AlphaFoldDB" id="A0A841J6W4"/>
<evidence type="ECO:0000256" key="7">
    <source>
        <dbReference type="ARBA" id="ARBA00023136"/>
    </source>
</evidence>
<feature type="transmembrane region" description="Helical" evidence="9">
    <location>
        <begin position="237"/>
        <end position="258"/>
    </location>
</feature>
<name>A0A841J6W4_9SPHN</name>
<dbReference type="Gene3D" id="3.90.550.10">
    <property type="entry name" value="Spore Coat Polysaccharide Biosynthesis Protein SpsA, Chain A"/>
    <property type="match status" value="1"/>
</dbReference>
<dbReference type="Proteomes" id="UP000552700">
    <property type="component" value="Unassembled WGS sequence"/>
</dbReference>
<dbReference type="EMBL" id="JACIJP010000006">
    <property type="protein sequence ID" value="MBB6125266.1"/>
    <property type="molecule type" value="Genomic_DNA"/>
</dbReference>
<dbReference type="Pfam" id="PF00535">
    <property type="entry name" value="Glycos_transf_2"/>
    <property type="match status" value="1"/>
</dbReference>
<dbReference type="GO" id="GO:0016757">
    <property type="term" value="F:glycosyltransferase activity"/>
    <property type="evidence" value="ECO:0007669"/>
    <property type="project" value="UniProtKB-KW"/>
</dbReference>
<evidence type="ECO:0000256" key="8">
    <source>
        <dbReference type="ARBA" id="ARBA00038152"/>
    </source>
</evidence>
<dbReference type="InterPro" id="IPR050256">
    <property type="entry name" value="Glycosyltransferase_2"/>
</dbReference>
<protein>
    <submittedName>
        <fullName evidence="11">Glycosyltransferase involved in cell wall biosynthesis</fullName>
    </submittedName>
</protein>
<dbReference type="PANTHER" id="PTHR48090:SF1">
    <property type="entry name" value="PROPHAGE BACTOPRENOL GLUCOSYL TRANSFERASE HOMOLOG"/>
    <property type="match status" value="1"/>
</dbReference>